<dbReference type="Pfam" id="PF02133">
    <property type="entry name" value="Transp_cyt_pur"/>
    <property type="match status" value="1"/>
</dbReference>
<reference evidence="11" key="1">
    <citation type="journal article" date="2020" name="Stud. Mycol.">
        <title>101 Dothideomycetes genomes: a test case for predicting lifestyles and emergence of pathogens.</title>
        <authorList>
            <person name="Haridas S."/>
            <person name="Albert R."/>
            <person name="Binder M."/>
            <person name="Bloem J."/>
            <person name="Labutti K."/>
            <person name="Salamov A."/>
            <person name="Andreopoulos B."/>
            <person name="Baker S."/>
            <person name="Barry K."/>
            <person name="Bills G."/>
            <person name="Bluhm B."/>
            <person name="Cannon C."/>
            <person name="Castanera R."/>
            <person name="Culley D."/>
            <person name="Daum C."/>
            <person name="Ezra D."/>
            <person name="Gonzalez J."/>
            <person name="Henrissat B."/>
            <person name="Kuo A."/>
            <person name="Liang C."/>
            <person name="Lipzen A."/>
            <person name="Lutzoni F."/>
            <person name="Magnuson J."/>
            <person name="Mondo S."/>
            <person name="Nolan M."/>
            <person name="Ohm R."/>
            <person name="Pangilinan J."/>
            <person name="Park H.-J."/>
            <person name="Ramirez L."/>
            <person name="Alfaro M."/>
            <person name="Sun H."/>
            <person name="Tritt A."/>
            <person name="Yoshinaga Y."/>
            <person name="Zwiers L.-H."/>
            <person name="Turgeon B."/>
            <person name="Goodwin S."/>
            <person name="Spatafora J."/>
            <person name="Crous P."/>
            <person name="Grigoriev I."/>
        </authorList>
    </citation>
    <scope>NUCLEOTIDE SEQUENCE</scope>
    <source>
        <strain evidence="11">CBS 125425</strain>
    </source>
</reference>
<feature type="transmembrane region" description="Helical" evidence="10">
    <location>
        <begin position="222"/>
        <end position="241"/>
    </location>
</feature>
<evidence type="ECO:0000256" key="9">
    <source>
        <dbReference type="SAM" id="MobiDB-lite"/>
    </source>
</evidence>
<feature type="transmembrane region" description="Helical" evidence="10">
    <location>
        <begin position="189"/>
        <end position="210"/>
    </location>
</feature>
<dbReference type="Gene3D" id="1.10.4160.10">
    <property type="entry name" value="Hydantoin permease"/>
    <property type="match status" value="1"/>
</dbReference>
<evidence type="ECO:0000256" key="10">
    <source>
        <dbReference type="SAM" id="Phobius"/>
    </source>
</evidence>
<keyword evidence="4" id="KW-0597">Phosphoprotein</keyword>
<evidence type="ECO:0000256" key="6">
    <source>
        <dbReference type="ARBA" id="ARBA00022989"/>
    </source>
</evidence>
<feature type="transmembrane region" description="Helical" evidence="10">
    <location>
        <begin position="496"/>
        <end position="515"/>
    </location>
</feature>
<accession>A0A9P4QRE7</accession>
<feature type="transmembrane region" description="Helical" evidence="10">
    <location>
        <begin position="261"/>
        <end position="281"/>
    </location>
</feature>
<dbReference type="PANTHER" id="PTHR31806">
    <property type="entry name" value="PURINE-CYTOSINE PERMEASE FCY2-RELATED"/>
    <property type="match status" value="1"/>
</dbReference>
<evidence type="ECO:0000256" key="5">
    <source>
        <dbReference type="ARBA" id="ARBA00022692"/>
    </source>
</evidence>
<organism evidence="11 12">
    <name type="scientific">Polyplosphaeria fusca</name>
    <dbReference type="NCBI Taxonomy" id="682080"/>
    <lineage>
        <taxon>Eukaryota</taxon>
        <taxon>Fungi</taxon>
        <taxon>Dikarya</taxon>
        <taxon>Ascomycota</taxon>
        <taxon>Pezizomycotina</taxon>
        <taxon>Dothideomycetes</taxon>
        <taxon>Pleosporomycetidae</taxon>
        <taxon>Pleosporales</taxon>
        <taxon>Tetraplosphaeriaceae</taxon>
        <taxon>Polyplosphaeria</taxon>
    </lineage>
</organism>
<feature type="transmembrane region" description="Helical" evidence="10">
    <location>
        <begin position="346"/>
        <end position="370"/>
    </location>
</feature>
<keyword evidence="5 10" id="KW-0812">Transmembrane</keyword>
<dbReference type="PANTHER" id="PTHR31806:SF8">
    <property type="entry name" value="TRANSPORTER, PUTATIVE (AFU_ORTHOLOGUE AFUA_2G03000)-RELATED"/>
    <property type="match status" value="1"/>
</dbReference>
<dbReference type="OrthoDB" id="5428495at2759"/>
<dbReference type="AlphaFoldDB" id="A0A9P4QRE7"/>
<protein>
    <submittedName>
        <fullName evidence="11">Uncharacterized protein</fullName>
    </submittedName>
</protein>
<evidence type="ECO:0000313" key="12">
    <source>
        <dbReference type="Proteomes" id="UP000799444"/>
    </source>
</evidence>
<feature type="transmembrane region" description="Helical" evidence="10">
    <location>
        <begin position="415"/>
        <end position="436"/>
    </location>
</feature>
<keyword evidence="3 8" id="KW-0813">Transport</keyword>
<evidence type="ECO:0000256" key="2">
    <source>
        <dbReference type="ARBA" id="ARBA00008974"/>
    </source>
</evidence>
<feature type="transmembrane region" description="Helical" evidence="10">
    <location>
        <begin position="159"/>
        <end position="183"/>
    </location>
</feature>
<evidence type="ECO:0000256" key="3">
    <source>
        <dbReference type="ARBA" id="ARBA00022448"/>
    </source>
</evidence>
<dbReference type="GO" id="GO:0005886">
    <property type="term" value="C:plasma membrane"/>
    <property type="evidence" value="ECO:0007669"/>
    <property type="project" value="TreeGrafter"/>
</dbReference>
<dbReference type="EMBL" id="ML996177">
    <property type="protein sequence ID" value="KAF2732407.1"/>
    <property type="molecule type" value="Genomic_DNA"/>
</dbReference>
<evidence type="ECO:0000256" key="1">
    <source>
        <dbReference type="ARBA" id="ARBA00004141"/>
    </source>
</evidence>
<evidence type="ECO:0000256" key="8">
    <source>
        <dbReference type="PIRNR" id="PIRNR002744"/>
    </source>
</evidence>
<dbReference type="GO" id="GO:0022857">
    <property type="term" value="F:transmembrane transporter activity"/>
    <property type="evidence" value="ECO:0007669"/>
    <property type="project" value="InterPro"/>
</dbReference>
<dbReference type="Proteomes" id="UP000799444">
    <property type="component" value="Unassembled WGS sequence"/>
</dbReference>
<evidence type="ECO:0000313" key="11">
    <source>
        <dbReference type="EMBL" id="KAF2732407.1"/>
    </source>
</evidence>
<keyword evidence="7 8" id="KW-0472">Membrane</keyword>
<keyword evidence="6 10" id="KW-1133">Transmembrane helix</keyword>
<dbReference type="GO" id="GO:0015851">
    <property type="term" value="P:nucleobase transport"/>
    <property type="evidence" value="ECO:0007669"/>
    <property type="project" value="UniProtKB-ARBA"/>
</dbReference>
<feature type="transmembrane region" description="Helical" evidence="10">
    <location>
        <begin position="120"/>
        <end position="138"/>
    </location>
</feature>
<feature type="compositionally biased region" description="Basic and acidic residues" evidence="9">
    <location>
        <begin position="1"/>
        <end position="17"/>
    </location>
</feature>
<sequence>MDRAESPTQRLETDPEKAAAVYVSPSHSPTATADPATRKPNTIVSHLQKWNTRIESLSNFEARGIARVLPDERDPPSRLADLQIVILWFGANITMNNLTIGLFGPLFFELGFLDSAMCAVFGAALGAASTAYMSIWGAQSGCRTMVVARYFMGYWPSKICALLNIILMLGYVTISCIIGGQILSAVSGGSLTISVGIVVVDLVILVITVIGLKVFHVYERYAAFPQLLVLFILIGSAGPYFSTSLTSVGSSNQISANRISFFSLCFYAPNSWGAAASDFWVYYPENTSKVKTFLLTHTGLTLAFSFVYLLGVGLASGVATHSAWTDAYAISSGALINSGLAPLGDFGKFCAVIMALGLIANSVPGIYSAALGCQMLGRYAKVVPRWVWVVVLVVITLICALAGRNSLFVVFQNLLALMGYWLMVMICIVAEEHVLFRWGKGIGFDWTAWEDPTRLPIGMAALASFLLGWMGAVLGMYQVWYVGPIAKLVGETGADIGMWVGCGFALLAFPPLRALELRVVGR</sequence>
<feature type="transmembrane region" description="Helical" evidence="10">
    <location>
        <begin position="382"/>
        <end position="403"/>
    </location>
</feature>
<dbReference type="InterPro" id="IPR026030">
    <property type="entry name" value="Pur-cyt_permease_Fcy2/21/22"/>
</dbReference>
<dbReference type="InterPro" id="IPR001248">
    <property type="entry name" value="Pur-cyt_permease"/>
</dbReference>
<keyword evidence="12" id="KW-1185">Reference proteome</keyword>
<comment type="subcellular location">
    <subcellularLocation>
        <location evidence="1">Membrane</location>
        <topology evidence="1">Multi-pass membrane protein</topology>
    </subcellularLocation>
</comment>
<feature type="transmembrane region" description="Helical" evidence="10">
    <location>
        <begin position="457"/>
        <end position="476"/>
    </location>
</feature>
<feature type="transmembrane region" description="Helical" evidence="10">
    <location>
        <begin position="293"/>
        <end position="315"/>
    </location>
</feature>
<evidence type="ECO:0000256" key="4">
    <source>
        <dbReference type="ARBA" id="ARBA00022553"/>
    </source>
</evidence>
<evidence type="ECO:0000256" key="7">
    <source>
        <dbReference type="ARBA" id="ARBA00023136"/>
    </source>
</evidence>
<proteinExistence type="inferred from homology"/>
<comment type="similarity">
    <text evidence="2 8">Belongs to the purine-cytosine permease (2.A.39) family.</text>
</comment>
<dbReference type="PIRSF" id="PIRSF002744">
    <property type="entry name" value="Pur-cyt_permease"/>
    <property type="match status" value="1"/>
</dbReference>
<comment type="caution">
    <text evidence="11">The sequence shown here is derived from an EMBL/GenBank/DDBJ whole genome shotgun (WGS) entry which is preliminary data.</text>
</comment>
<feature type="transmembrane region" description="Helical" evidence="10">
    <location>
        <begin position="85"/>
        <end position="108"/>
    </location>
</feature>
<name>A0A9P4QRE7_9PLEO</name>
<dbReference type="GO" id="GO:0000329">
    <property type="term" value="C:fungal-type vacuole membrane"/>
    <property type="evidence" value="ECO:0007669"/>
    <property type="project" value="TreeGrafter"/>
</dbReference>
<dbReference type="FunFam" id="1.10.4160.10:FF:000002">
    <property type="entry name" value="Purine-cytosine permease fcyB"/>
    <property type="match status" value="1"/>
</dbReference>
<feature type="region of interest" description="Disordered" evidence="9">
    <location>
        <begin position="1"/>
        <end position="38"/>
    </location>
</feature>
<gene>
    <name evidence="11" type="ORF">EJ04DRAFT_513879</name>
</gene>